<dbReference type="Pfam" id="PF19739">
    <property type="entry name" value="DUF6228"/>
    <property type="match status" value="1"/>
</dbReference>
<gene>
    <name evidence="1" type="ORF">I4J89_37005</name>
</gene>
<dbReference type="EMBL" id="JADQTO010000024">
    <property type="protein sequence ID" value="MBG0567061.1"/>
    <property type="molecule type" value="Genomic_DNA"/>
</dbReference>
<organism evidence="1 2">
    <name type="scientific">Actinoplanes aureus</name>
    <dbReference type="NCBI Taxonomy" id="2792083"/>
    <lineage>
        <taxon>Bacteria</taxon>
        <taxon>Bacillati</taxon>
        <taxon>Actinomycetota</taxon>
        <taxon>Actinomycetes</taxon>
        <taxon>Micromonosporales</taxon>
        <taxon>Micromonosporaceae</taxon>
        <taxon>Actinoplanes</taxon>
    </lineage>
</organism>
<reference evidence="1" key="1">
    <citation type="submission" date="2020-11" db="EMBL/GenBank/DDBJ databases">
        <title>Isolation and identification of active actinomycetes.</title>
        <authorList>
            <person name="Sun X."/>
        </authorList>
    </citation>
    <scope>NUCLEOTIDE SEQUENCE</scope>
    <source>
        <strain evidence="1">NEAU-A11</strain>
    </source>
</reference>
<dbReference type="AlphaFoldDB" id="A0A931G3J1"/>
<dbReference type="InterPro" id="IPR046196">
    <property type="entry name" value="DUF6228"/>
</dbReference>
<dbReference type="Proteomes" id="UP000598146">
    <property type="component" value="Unassembled WGS sequence"/>
</dbReference>
<proteinExistence type="predicted"/>
<accession>A0A931G3J1</accession>
<protein>
    <submittedName>
        <fullName evidence="1">Uncharacterized protein</fullName>
    </submittedName>
</protein>
<evidence type="ECO:0000313" key="2">
    <source>
        <dbReference type="Proteomes" id="UP000598146"/>
    </source>
</evidence>
<keyword evidence="2" id="KW-1185">Reference proteome</keyword>
<evidence type="ECO:0000313" key="1">
    <source>
        <dbReference type="EMBL" id="MBG0567061.1"/>
    </source>
</evidence>
<sequence>MTVEATHDARSYVTLQIAIRAHGRLYATDAWSATIVLTLAAGEQMTALVCDVRVLLTSPRAATS</sequence>
<name>A0A931G3J1_9ACTN</name>
<comment type="caution">
    <text evidence="1">The sequence shown here is derived from an EMBL/GenBank/DDBJ whole genome shotgun (WGS) entry which is preliminary data.</text>
</comment>